<evidence type="ECO:0000313" key="7">
    <source>
        <dbReference type="EMBL" id="OTP79931.1"/>
    </source>
</evidence>
<dbReference type="EMBL" id="NBTY01000123">
    <property type="protein sequence ID" value="OTP72023.1"/>
    <property type="molecule type" value="Genomic_DNA"/>
</dbReference>
<evidence type="ECO:0000313" key="8">
    <source>
        <dbReference type="Proteomes" id="UP000194546"/>
    </source>
</evidence>
<evidence type="ECO:0000313" key="5">
    <source>
        <dbReference type="EMBL" id="OTP78571.1"/>
    </source>
</evidence>
<dbReference type="AlphaFoldDB" id="A0A242N8C1"/>
<dbReference type="EMBL" id="NBTY01000040">
    <property type="protein sequence ID" value="OTP78571.1"/>
    <property type="molecule type" value="Genomic_DNA"/>
</dbReference>
<evidence type="ECO:0000313" key="4">
    <source>
        <dbReference type="EMBL" id="OTP78385.1"/>
    </source>
</evidence>
<dbReference type="Pfam" id="PF13751">
    <property type="entry name" value="DDE_Tnp_1_6"/>
    <property type="match status" value="1"/>
</dbReference>
<proteinExistence type="predicted"/>
<dbReference type="EMBL" id="NBTY01000047">
    <property type="protein sequence ID" value="OTP78385.1"/>
    <property type="molecule type" value="Genomic_DNA"/>
</dbReference>
<protein>
    <submittedName>
        <fullName evidence="6">Mobile element protein</fullName>
    </submittedName>
</protein>
<comment type="caution">
    <text evidence="6">The sequence shown here is derived from an EMBL/GenBank/DDBJ whole genome shotgun (WGS) entry which is preliminary data.</text>
</comment>
<dbReference type="InterPro" id="IPR025668">
    <property type="entry name" value="Tnp_DDE_dom"/>
</dbReference>
<dbReference type="Proteomes" id="UP000194546">
    <property type="component" value="Unassembled WGS sequence"/>
</dbReference>
<evidence type="ECO:0000313" key="6">
    <source>
        <dbReference type="EMBL" id="OTP79930.1"/>
    </source>
</evidence>
<dbReference type="EMBL" id="NBTY01000018">
    <property type="protein sequence ID" value="OTP79930.1"/>
    <property type="molecule type" value="Genomic_DNA"/>
</dbReference>
<evidence type="ECO:0000259" key="1">
    <source>
        <dbReference type="Pfam" id="PF13751"/>
    </source>
</evidence>
<evidence type="ECO:0000313" key="3">
    <source>
        <dbReference type="EMBL" id="OTP72023.1"/>
    </source>
</evidence>
<dbReference type="EMBL" id="NBTY01000017">
    <property type="protein sequence ID" value="OTP79931.1"/>
    <property type="molecule type" value="Genomic_DNA"/>
</dbReference>
<accession>A0A242N8C1</accession>
<organism evidence="6 8">
    <name type="scientific">Caballeronia sordidicola</name>
    <name type="common">Burkholderia sordidicola</name>
    <dbReference type="NCBI Taxonomy" id="196367"/>
    <lineage>
        <taxon>Bacteria</taxon>
        <taxon>Pseudomonadati</taxon>
        <taxon>Pseudomonadota</taxon>
        <taxon>Betaproteobacteria</taxon>
        <taxon>Burkholderiales</taxon>
        <taxon>Burkholderiaceae</taxon>
        <taxon>Caballeronia</taxon>
    </lineage>
</organism>
<reference evidence="6 8" key="1">
    <citation type="submission" date="2017-03" db="EMBL/GenBank/DDBJ databases">
        <title>Genome analysis of strain PAMC 26510.</title>
        <authorList>
            <person name="Oh H.-M."/>
            <person name="Yang J.-A."/>
        </authorList>
    </citation>
    <scope>NUCLEOTIDE SEQUENCE [LARGE SCALE GENOMIC DNA]</scope>
    <source>
        <strain evidence="6 8">PAMC 26510</strain>
    </source>
</reference>
<dbReference type="EMBL" id="NBTY01000182">
    <property type="protein sequence ID" value="OTP67940.1"/>
    <property type="molecule type" value="Genomic_DNA"/>
</dbReference>
<evidence type="ECO:0000313" key="2">
    <source>
        <dbReference type="EMBL" id="OTP67940.1"/>
    </source>
</evidence>
<feature type="domain" description="Transposase DDE" evidence="1">
    <location>
        <begin position="3"/>
        <end position="43"/>
    </location>
</feature>
<name>A0A242N8C1_CABSO</name>
<gene>
    <name evidence="7" type="ORF">PAMC26510_03965</name>
    <name evidence="6" type="ORF">PAMC26510_05350</name>
    <name evidence="5" type="ORF">PAMC26510_07320</name>
    <name evidence="4" type="ORF">PAMC26510_07480</name>
    <name evidence="3" type="ORF">PAMC26510_22950</name>
    <name evidence="2" type="ORF">PAMC26510_29840</name>
</gene>
<sequence>MSEPPNGWVKQVLGFRQFSMRGLTKAQAEWKLVCAALNLRRMANMMAA</sequence>